<dbReference type="NCBIfam" id="TIGR03358">
    <property type="entry name" value="VI_chp_5"/>
    <property type="match status" value="1"/>
</dbReference>
<dbReference type="PANTHER" id="PTHR35850">
    <property type="entry name" value="CYTOPLASMIC PROTEIN-RELATED"/>
    <property type="match status" value="1"/>
</dbReference>
<evidence type="ECO:0000256" key="1">
    <source>
        <dbReference type="SAM" id="MobiDB-lite"/>
    </source>
</evidence>
<protein>
    <submittedName>
        <fullName evidence="2">Type VI secretion protein</fullName>
    </submittedName>
</protein>
<feature type="region of interest" description="Disordered" evidence="1">
    <location>
        <begin position="224"/>
        <end position="249"/>
    </location>
</feature>
<dbReference type="Pfam" id="PF05591">
    <property type="entry name" value="T6SS_VipA"/>
    <property type="match status" value="1"/>
</dbReference>
<dbReference type="InterPro" id="IPR008312">
    <property type="entry name" value="T6SS_TssB1"/>
</dbReference>
<dbReference type="AlphaFoldDB" id="A0A3M4SEB8"/>
<dbReference type="EMBL" id="RBRQ01000081">
    <property type="protein sequence ID" value="RMR13162.1"/>
    <property type="molecule type" value="Genomic_DNA"/>
</dbReference>
<sequence length="249" mass="27261">MSKKSFILHLADAVIASSPIRHHDELSGSQKIQILSGFACSAVKQGNAISGKPLHCARLMHRSSATMAESTQHKLDRVRPPRVQITYDVEIGNAIEKKELPLVVGILADLSGKPDAPLPKLIDRRFVEIDRDNFDEVLASIAPRTAIQVKNTLSGDDSSLNVELRFSHIDDFDPINLVKQVTPLRRLLEARQRLRDLLTKLDGNDDLDKLLQEVVANTEGLQEIKSAAPQDAPAAPATVEGEPPAEPQA</sequence>
<comment type="caution">
    <text evidence="2">The sequence shown here is derived from an EMBL/GenBank/DDBJ whole genome shotgun (WGS) entry which is preliminary data.</text>
</comment>
<proteinExistence type="predicted"/>
<name>A0A3M4SEB8_9PSED</name>
<evidence type="ECO:0000313" key="3">
    <source>
        <dbReference type="Proteomes" id="UP000276615"/>
    </source>
</evidence>
<reference evidence="2 3" key="1">
    <citation type="submission" date="2018-08" db="EMBL/GenBank/DDBJ databases">
        <title>Recombination of ecologically and evolutionarily significant loci maintains genetic cohesion in the Pseudomonas syringae species complex.</title>
        <authorList>
            <person name="Dillon M."/>
            <person name="Thakur S."/>
            <person name="Almeida R.N.D."/>
            <person name="Weir B.S."/>
            <person name="Guttman D.S."/>
        </authorList>
    </citation>
    <scope>NUCLEOTIDE SEQUENCE [LARGE SCALE GENOMIC DNA]</scope>
    <source>
        <strain evidence="2 3">ICMP 8670</strain>
    </source>
</reference>
<organism evidence="2 3">
    <name type="scientific">Pseudomonas syringae pv. primulae</name>
    <dbReference type="NCBI Taxonomy" id="251707"/>
    <lineage>
        <taxon>Bacteria</taxon>
        <taxon>Pseudomonadati</taxon>
        <taxon>Pseudomonadota</taxon>
        <taxon>Gammaproteobacteria</taxon>
        <taxon>Pseudomonadales</taxon>
        <taxon>Pseudomonadaceae</taxon>
        <taxon>Pseudomonas</taxon>
    </lineage>
</organism>
<dbReference type="Proteomes" id="UP000276615">
    <property type="component" value="Unassembled WGS sequence"/>
</dbReference>
<feature type="compositionally biased region" description="Low complexity" evidence="1">
    <location>
        <begin position="227"/>
        <end position="237"/>
    </location>
</feature>
<gene>
    <name evidence="2" type="ORF">ALP92_101045</name>
</gene>
<dbReference type="PANTHER" id="PTHR35850:SF1">
    <property type="entry name" value="TYPE VI SECRETION SYSTEM SHEATH PROTEIN TSSB1"/>
    <property type="match status" value="1"/>
</dbReference>
<evidence type="ECO:0000313" key="2">
    <source>
        <dbReference type="EMBL" id="RMR13162.1"/>
    </source>
</evidence>
<accession>A0A3M4SEB8</accession>